<keyword evidence="3" id="KW-1185">Reference proteome</keyword>
<feature type="transmembrane region" description="Helical" evidence="1">
    <location>
        <begin position="6"/>
        <end position="27"/>
    </location>
</feature>
<accession>A0A5C3KN39</accession>
<reference evidence="2 3" key="1">
    <citation type="journal article" date="2019" name="Nat. Ecol. Evol.">
        <title>Megaphylogeny resolves global patterns of mushroom evolution.</title>
        <authorList>
            <person name="Varga T."/>
            <person name="Krizsan K."/>
            <person name="Foldi C."/>
            <person name="Dima B."/>
            <person name="Sanchez-Garcia M."/>
            <person name="Sanchez-Ramirez S."/>
            <person name="Szollosi G.J."/>
            <person name="Szarkandi J.G."/>
            <person name="Papp V."/>
            <person name="Albert L."/>
            <person name="Andreopoulos W."/>
            <person name="Angelini C."/>
            <person name="Antonin V."/>
            <person name="Barry K.W."/>
            <person name="Bougher N.L."/>
            <person name="Buchanan P."/>
            <person name="Buyck B."/>
            <person name="Bense V."/>
            <person name="Catcheside P."/>
            <person name="Chovatia M."/>
            <person name="Cooper J."/>
            <person name="Damon W."/>
            <person name="Desjardin D."/>
            <person name="Finy P."/>
            <person name="Geml J."/>
            <person name="Haridas S."/>
            <person name="Hughes K."/>
            <person name="Justo A."/>
            <person name="Karasinski D."/>
            <person name="Kautmanova I."/>
            <person name="Kiss B."/>
            <person name="Kocsube S."/>
            <person name="Kotiranta H."/>
            <person name="LaButti K.M."/>
            <person name="Lechner B.E."/>
            <person name="Liimatainen K."/>
            <person name="Lipzen A."/>
            <person name="Lukacs Z."/>
            <person name="Mihaltcheva S."/>
            <person name="Morgado L.N."/>
            <person name="Niskanen T."/>
            <person name="Noordeloos M.E."/>
            <person name="Ohm R.A."/>
            <person name="Ortiz-Santana B."/>
            <person name="Ovrebo C."/>
            <person name="Racz N."/>
            <person name="Riley R."/>
            <person name="Savchenko A."/>
            <person name="Shiryaev A."/>
            <person name="Soop K."/>
            <person name="Spirin V."/>
            <person name="Szebenyi C."/>
            <person name="Tomsovsky M."/>
            <person name="Tulloss R.E."/>
            <person name="Uehling J."/>
            <person name="Grigoriev I.V."/>
            <person name="Vagvolgyi C."/>
            <person name="Papp T."/>
            <person name="Martin F.M."/>
            <person name="Miettinen O."/>
            <person name="Hibbett D.S."/>
            <person name="Nagy L.G."/>
        </authorList>
    </citation>
    <scope>NUCLEOTIDE SEQUENCE [LARGE SCALE GENOMIC DNA]</scope>
    <source>
        <strain evidence="2 3">CBS 121175</strain>
    </source>
</reference>
<dbReference type="AlphaFoldDB" id="A0A5C3KN39"/>
<keyword evidence="1" id="KW-0472">Membrane</keyword>
<evidence type="ECO:0000256" key="1">
    <source>
        <dbReference type="SAM" id="Phobius"/>
    </source>
</evidence>
<sequence length="62" mass="7340">MRQSLFVLFTIWTDPCVHTWLGIYVHYRVCSVMRQRANLSSYLQNACATYLLLLRHCSSLCR</sequence>
<evidence type="ECO:0000313" key="3">
    <source>
        <dbReference type="Proteomes" id="UP000307440"/>
    </source>
</evidence>
<dbReference type="EMBL" id="ML210259">
    <property type="protein sequence ID" value="TFK21724.1"/>
    <property type="molecule type" value="Genomic_DNA"/>
</dbReference>
<evidence type="ECO:0000313" key="2">
    <source>
        <dbReference type="EMBL" id="TFK21724.1"/>
    </source>
</evidence>
<protein>
    <submittedName>
        <fullName evidence="2">Uncharacterized protein</fullName>
    </submittedName>
</protein>
<keyword evidence="1" id="KW-1133">Transmembrane helix</keyword>
<dbReference type="Proteomes" id="UP000307440">
    <property type="component" value="Unassembled WGS sequence"/>
</dbReference>
<name>A0A5C3KN39_COPMA</name>
<organism evidence="2 3">
    <name type="scientific">Coprinopsis marcescibilis</name>
    <name type="common">Agaric fungus</name>
    <name type="synonym">Psathyrella marcescibilis</name>
    <dbReference type="NCBI Taxonomy" id="230819"/>
    <lineage>
        <taxon>Eukaryota</taxon>
        <taxon>Fungi</taxon>
        <taxon>Dikarya</taxon>
        <taxon>Basidiomycota</taxon>
        <taxon>Agaricomycotina</taxon>
        <taxon>Agaricomycetes</taxon>
        <taxon>Agaricomycetidae</taxon>
        <taxon>Agaricales</taxon>
        <taxon>Agaricineae</taxon>
        <taxon>Psathyrellaceae</taxon>
        <taxon>Coprinopsis</taxon>
    </lineage>
</organism>
<gene>
    <name evidence="2" type="ORF">FA15DRAFT_67957</name>
</gene>
<proteinExistence type="predicted"/>
<keyword evidence="1" id="KW-0812">Transmembrane</keyword>